<evidence type="ECO:0000256" key="4">
    <source>
        <dbReference type="ARBA" id="ARBA00022516"/>
    </source>
</evidence>
<dbReference type="Proteomes" id="UP000035009">
    <property type="component" value="Unassembled WGS sequence"/>
</dbReference>
<evidence type="ECO:0000256" key="1">
    <source>
        <dbReference type="ARBA" id="ARBA00005189"/>
    </source>
</evidence>
<dbReference type="GO" id="GO:0006633">
    <property type="term" value="P:fatty acid biosynthetic process"/>
    <property type="evidence" value="ECO:0007669"/>
    <property type="project" value="UniProtKB-KW"/>
</dbReference>
<dbReference type="InterPro" id="IPR004655">
    <property type="entry name" value="FabH"/>
</dbReference>
<accession>M3UNT6</accession>
<feature type="domain" description="Beta-ketoacyl-[acyl-carrier-protein] synthase III N-terminal" evidence="12">
    <location>
        <begin position="126"/>
        <end position="203"/>
    </location>
</feature>
<proteinExistence type="inferred from homology"/>
<evidence type="ECO:0000256" key="5">
    <source>
        <dbReference type="ARBA" id="ARBA00022679"/>
    </source>
</evidence>
<keyword evidence="14" id="KW-1185">Reference proteome</keyword>
<name>M3UNT6_GORML</name>
<keyword evidence="6" id="KW-0276">Fatty acid metabolism</keyword>
<evidence type="ECO:0000259" key="12">
    <source>
        <dbReference type="Pfam" id="PF08545"/>
    </source>
</evidence>
<dbReference type="RefSeq" id="WP_008381924.1">
    <property type="nucleotide sequence ID" value="NZ_BAOP01000047.1"/>
</dbReference>
<reference evidence="13 14" key="1">
    <citation type="submission" date="2013-02" db="EMBL/GenBank/DDBJ databases">
        <title>Whole genome shotgun sequence of Gordonia malaquae NBRC 108250.</title>
        <authorList>
            <person name="Yoshida I."/>
            <person name="Hosoyama A."/>
            <person name="Tsuchikane K."/>
            <person name="Ando Y."/>
            <person name="Baba S."/>
            <person name="Ohji S."/>
            <person name="Hamada M."/>
            <person name="Tamura T."/>
            <person name="Yamazoe A."/>
            <person name="Yamazaki S."/>
            <person name="Fujita N."/>
        </authorList>
    </citation>
    <scope>NUCLEOTIDE SEQUENCE [LARGE SCALE GENOMIC DNA]</scope>
    <source>
        <strain evidence="13 14">NBRC 108250</strain>
    </source>
</reference>
<dbReference type="SUPFAM" id="SSF53901">
    <property type="entry name" value="Thiolase-like"/>
    <property type="match status" value="1"/>
</dbReference>
<dbReference type="CDD" id="cd00830">
    <property type="entry name" value="KAS_III"/>
    <property type="match status" value="1"/>
</dbReference>
<dbReference type="EMBL" id="BAOP01000047">
    <property type="protein sequence ID" value="GAC81845.1"/>
    <property type="molecule type" value="Genomic_DNA"/>
</dbReference>
<keyword evidence="5" id="KW-0808">Transferase</keyword>
<evidence type="ECO:0000256" key="9">
    <source>
        <dbReference type="ARBA" id="ARBA00023315"/>
    </source>
</evidence>
<evidence type="ECO:0000256" key="10">
    <source>
        <dbReference type="SAM" id="MobiDB-lite"/>
    </source>
</evidence>
<dbReference type="AlphaFoldDB" id="M3UNT6"/>
<feature type="region of interest" description="Disordered" evidence="10">
    <location>
        <begin position="28"/>
        <end position="48"/>
    </location>
</feature>
<comment type="pathway">
    <text evidence="1">Lipid metabolism.</text>
</comment>
<keyword evidence="8" id="KW-0275">Fatty acid biosynthesis</keyword>
<keyword evidence="7" id="KW-0443">Lipid metabolism</keyword>
<dbReference type="InterPro" id="IPR016039">
    <property type="entry name" value="Thiolase-like"/>
</dbReference>
<protein>
    <submittedName>
        <fullName evidence="13">3-oxoacyl-[acyl-carrier-protein] synthase III</fullName>
    </submittedName>
</protein>
<dbReference type="Gene3D" id="3.40.47.10">
    <property type="match status" value="1"/>
</dbReference>
<evidence type="ECO:0000256" key="7">
    <source>
        <dbReference type="ARBA" id="ARBA00023098"/>
    </source>
</evidence>
<keyword evidence="4" id="KW-0444">Lipid biosynthesis</keyword>
<dbReference type="InterPro" id="IPR013751">
    <property type="entry name" value="ACP_syn_III_N"/>
</dbReference>
<evidence type="ECO:0000313" key="14">
    <source>
        <dbReference type="Proteomes" id="UP000035009"/>
    </source>
</evidence>
<evidence type="ECO:0000256" key="2">
    <source>
        <dbReference type="ARBA" id="ARBA00008642"/>
    </source>
</evidence>
<dbReference type="Pfam" id="PF08545">
    <property type="entry name" value="ACP_syn_III"/>
    <property type="match status" value="1"/>
</dbReference>
<evidence type="ECO:0000256" key="6">
    <source>
        <dbReference type="ARBA" id="ARBA00022832"/>
    </source>
</evidence>
<dbReference type="GO" id="GO:0044550">
    <property type="term" value="P:secondary metabolite biosynthetic process"/>
    <property type="evidence" value="ECO:0007669"/>
    <property type="project" value="TreeGrafter"/>
</dbReference>
<comment type="caution">
    <text evidence="13">The sequence shown here is derived from an EMBL/GenBank/DDBJ whole genome shotgun (WGS) entry which is preliminary data.</text>
</comment>
<comment type="similarity">
    <text evidence="2">Belongs to the thiolase-like superfamily. FabH family.</text>
</comment>
<dbReference type="STRING" id="410332.SAMN04488550_0028"/>
<dbReference type="InterPro" id="IPR013747">
    <property type="entry name" value="ACP_syn_III_C"/>
</dbReference>
<dbReference type="PANTHER" id="PTHR34069:SF2">
    <property type="entry name" value="BETA-KETOACYL-[ACYL-CARRIER-PROTEIN] SYNTHASE III"/>
    <property type="match status" value="1"/>
</dbReference>
<evidence type="ECO:0000256" key="8">
    <source>
        <dbReference type="ARBA" id="ARBA00023160"/>
    </source>
</evidence>
<evidence type="ECO:0000313" key="13">
    <source>
        <dbReference type="EMBL" id="GAC81845.1"/>
    </source>
</evidence>
<feature type="compositionally biased region" description="Polar residues" evidence="10">
    <location>
        <begin position="35"/>
        <end position="46"/>
    </location>
</feature>
<keyword evidence="3" id="KW-0963">Cytoplasm</keyword>
<keyword evidence="9" id="KW-0012">Acyltransferase</keyword>
<dbReference type="eggNOG" id="COG0332">
    <property type="taxonomic scope" value="Bacteria"/>
</dbReference>
<organism evidence="13 14">
    <name type="scientific">Gordonia malaquae NBRC 108250</name>
    <dbReference type="NCBI Taxonomy" id="1223542"/>
    <lineage>
        <taxon>Bacteria</taxon>
        <taxon>Bacillati</taxon>
        <taxon>Actinomycetota</taxon>
        <taxon>Actinomycetes</taxon>
        <taxon>Mycobacteriales</taxon>
        <taxon>Gordoniaceae</taxon>
        <taxon>Gordonia</taxon>
    </lineage>
</organism>
<dbReference type="PANTHER" id="PTHR34069">
    <property type="entry name" value="3-OXOACYL-[ACYL-CARRIER-PROTEIN] SYNTHASE 3"/>
    <property type="match status" value="1"/>
</dbReference>
<dbReference type="GO" id="GO:0004315">
    <property type="term" value="F:3-oxoacyl-[acyl-carrier-protein] synthase activity"/>
    <property type="evidence" value="ECO:0007669"/>
    <property type="project" value="InterPro"/>
</dbReference>
<gene>
    <name evidence="13" type="primary">fabH</name>
    <name evidence="13" type="ORF">GM1_047_00170</name>
</gene>
<dbReference type="OrthoDB" id="9815506at2"/>
<dbReference type="NCBIfam" id="NF006829">
    <property type="entry name" value="PRK09352.1"/>
    <property type="match status" value="1"/>
</dbReference>
<sequence>MIHSDPPITSGLRPSRTGFRGASLLSVGTYRPPDTVTNENFRTPTASDPDVWLRRRTGIRKRHYARENDTVASMAAAAARRALEVAGVGAEHVDTVIVATSTHMLCTPPAAAQVAHEIGTANAAAFDLAAGCSGFTHALAVAADLVSCGSSENVLVIGSEKLTTRLDLDDIYTAPLFGDGAGAVLIGPSDRDGIGRVVWGSDGGRRDSITQTVTWDDFLRDRHARPPVLAMDGPSVFRWAVELVPKVVKDIQSQVDVEIKAFIPHQANKRITDAVARSTSLPPSVAVADDVTASGNTSAASIPLAMQTLLESRAAAPGDIALVVGFGAGLCWAGQLIELPAFRSAHEQSIATDSRATA</sequence>
<evidence type="ECO:0000256" key="3">
    <source>
        <dbReference type="ARBA" id="ARBA00022490"/>
    </source>
</evidence>
<evidence type="ECO:0000259" key="11">
    <source>
        <dbReference type="Pfam" id="PF08541"/>
    </source>
</evidence>
<feature type="domain" description="Beta-ketoacyl-[acyl-carrier-protein] synthase III C-terminal" evidence="11">
    <location>
        <begin position="258"/>
        <end position="338"/>
    </location>
</feature>
<dbReference type="NCBIfam" id="TIGR00747">
    <property type="entry name" value="fabH"/>
    <property type="match status" value="1"/>
</dbReference>
<dbReference type="Pfam" id="PF08541">
    <property type="entry name" value="ACP_syn_III_C"/>
    <property type="match status" value="1"/>
</dbReference>